<evidence type="ECO:0000256" key="21">
    <source>
        <dbReference type="ARBA" id="ARBA00023180"/>
    </source>
</evidence>
<feature type="binding site" evidence="23">
    <location>
        <position position="451"/>
    </location>
    <ligand>
        <name>Zn(2+)</name>
        <dbReference type="ChEBI" id="CHEBI:29105"/>
        <note>catalytic</note>
    </ligand>
</feature>
<feature type="domain" description="Aminopeptidase N-like N-terminal" evidence="30">
    <location>
        <begin position="144"/>
        <end position="340"/>
    </location>
</feature>
<dbReference type="GO" id="GO:0005886">
    <property type="term" value="C:plasma membrane"/>
    <property type="evidence" value="ECO:0007669"/>
    <property type="project" value="UniProtKB-SubCell"/>
</dbReference>
<dbReference type="Proteomes" id="UP001286313">
    <property type="component" value="Unassembled WGS sequence"/>
</dbReference>
<dbReference type="Gene3D" id="1.25.50.20">
    <property type="match status" value="1"/>
</dbReference>
<evidence type="ECO:0000256" key="5">
    <source>
        <dbReference type="ARBA" id="ARBA00012564"/>
    </source>
</evidence>
<evidence type="ECO:0000313" key="31">
    <source>
        <dbReference type="EMBL" id="KAK3860172.1"/>
    </source>
</evidence>
<comment type="cofactor">
    <cofactor evidence="23">
        <name>Zn(2+)</name>
        <dbReference type="ChEBI" id="CHEBI:29105"/>
    </cofactor>
    <text evidence="23">Binds 1 zinc ion per subunit.</text>
</comment>
<dbReference type="GO" id="GO:0016285">
    <property type="term" value="F:alanyl aminopeptidase activity"/>
    <property type="evidence" value="ECO:0007669"/>
    <property type="project" value="UniProtKB-EC"/>
</dbReference>
<keyword evidence="25" id="KW-0175">Coiled coil</keyword>
<dbReference type="GO" id="GO:0006508">
    <property type="term" value="P:proteolysis"/>
    <property type="evidence" value="ECO:0007669"/>
    <property type="project" value="UniProtKB-KW"/>
</dbReference>
<keyword evidence="21" id="KW-0325">Glycoprotein</keyword>
<evidence type="ECO:0000256" key="13">
    <source>
        <dbReference type="ARBA" id="ARBA00022729"/>
    </source>
</evidence>
<dbReference type="InterPro" id="IPR001930">
    <property type="entry name" value="Peptidase_M1"/>
</dbReference>
<keyword evidence="11 27" id="KW-0812">Transmembrane</keyword>
<reference evidence="31" key="1">
    <citation type="submission" date="2023-10" db="EMBL/GenBank/DDBJ databases">
        <title>Genome assemblies of two species of porcelain crab, Petrolisthes cinctipes and Petrolisthes manimaculis (Anomura: Porcellanidae).</title>
        <authorList>
            <person name="Angst P."/>
        </authorList>
    </citation>
    <scope>NUCLEOTIDE SEQUENCE</scope>
    <source>
        <strain evidence="31">PB745_01</strain>
        <tissue evidence="31">Gill</tissue>
    </source>
</reference>
<dbReference type="GO" id="GO:0005737">
    <property type="term" value="C:cytoplasm"/>
    <property type="evidence" value="ECO:0007669"/>
    <property type="project" value="TreeGrafter"/>
</dbReference>
<evidence type="ECO:0000256" key="24">
    <source>
        <dbReference type="PIRSR" id="PIRSR634016-4"/>
    </source>
</evidence>
<feature type="transmembrane region" description="Helical" evidence="27">
    <location>
        <begin position="37"/>
        <end position="60"/>
    </location>
</feature>
<evidence type="ECO:0000256" key="8">
    <source>
        <dbReference type="ARBA" id="ARBA00022475"/>
    </source>
</evidence>
<keyword evidence="8" id="KW-1003">Cell membrane</keyword>
<keyword evidence="12 23" id="KW-0479">Metal-binding</keyword>
<dbReference type="CDD" id="cd09601">
    <property type="entry name" value="M1_APN-Q_like"/>
    <property type="match status" value="1"/>
</dbReference>
<evidence type="ECO:0000256" key="2">
    <source>
        <dbReference type="ARBA" id="ARBA00004606"/>
    </source>
</evidence>
<comment type="caution">
    <text evidence="31">The sequence shown here is derived from an EMBL/GenBank/DDBJ whole genome shotgun (WGS) entry which is preliminary data.</text>
</comment>
<evidence type="ECO:0000256" key="6">
    <source>
        <dbReference type="ARBA" id="ARBA00015611"/>
    </source>
</evidence>
<proteinExistence type="inferred from homology"/>
<dbReference type="InterPro" id="IPR045357">
    <property type="entry name" value="Aminopeptidase_N-like_N"/>
</dbReference>
<dbReference type="FunFam" id="2.60.40.1730:FF:000012">
    <property type="entry name" value="Aminopeptidase N"/>
    <property type="match status" value="1"/>
</dbReference>
<keyword evidence="13" id="KW-0732">Signal</keyword>
<feature type="domain" description="ERAP1-like C-terminal" evidence="29">
    <location>
        <begin position="696"/>
        <end position="1017"/>
    </location>
</feature>
<comment type="catalytic activity">
    <reaction evidence="1">
        <text>Release of an N-terminal amino acid, Xaa-|-Yaa- from a peptide, amide or arylamide. Xaa is preferably Ala, but may be most amino acids including Pro (slow action). When a terminal hydrophobic residue is followed by a prolyl residue, the two may be released as an intact Xaa-Pro dipeptide.</text>
        <dbReference type="EC" id="3.4.11.2"/>
    </reaction>
</comment>
<feature type="compositionally biased region" description="Low complexity" evidence="26">
    <location>
        <begin position="92"/>
        <end position="112"/>
    </location>
</feature>
<dbReference type="SUPFAM" id="SSF55486">
    <property type="entry name" value="Metalloproteases ('zincins'), catalytic domain"/>
    <property type="match status" value="1"/>
</dbReference>
<feature type="domain" description="Peptidase M1 membrane alanine aminopeptidase" evidence="28">
    <location>
        <begin position="375"/>
        <end position="600"/>
    </location>
</feature>
<evidence type="ECO:0000256" key="14">
    <source>
        <dbReference type="ARBA" id="ARBA00022801"/>
    </source>
</evidence>
<dbReference type="InterPro" id="IPR034016">
    <property type="entry name" value="M1_APN-typ"/>
</dbReference>
<keyword evidence="10" id="KW-0645">Protease</keyword>
<keyword evidence="16" id="KW-0735">Signal-anchor</keyword>
<evidence type="ECO:0000256" key="17">
    <source>
        <dbReference type="ARBA" id="ARBA00022989"/>
    </source>
</evidence>
<keyword evidence="9" id="KW-0336">GPI-anchor</keyword>
<dbReference type="Pfam" id="PF11838">
    <property type="entry name" value="ERAP1_C"/>
    <property type="match status" value="1"/>
</dbReference>
<evidence type="ECO:0000256" key="4">
    <source>
        <dbReference type="ARBA" id="ARBA00010136"/>
    </source>
</evidence>
<evidence type="ECO:0000313" key="32">
    <source>
        <dbReference type="Proteomes" id="UP001286313"/>
    </source>
</evidence>
<feature type="region of interest" description="Disordered" evidence="26">
    <location>
        <begin position="92"/>
        <end position="122"/>
    </location>
</feature>
<feature type="site" description="Transition state stabilizer" evidence="24">
    <location>
        <position position="533"/>
    </location>
</feature>
<organism evidence="31 32">
    <name type="scientific">Petrolisthes cinctipes</name>
    <name type="common">Flat porcelain crab</name>
    <dbReference type="NCBI Taxonomy" id="88211"/>
    <lineage>
        <taxon>Eukaryota</taxon>
        <taxon>Metazoa</taxon>
        <taxon>Ecdysozoa</taxon>
        <taxon>Arthropoda</taxon>
        <taxon>Crustacea</taxon>
        <taxon>Multicrustacea</taxon>
        <taxon>Malacostraca</taxon>
        <taxon>Eumalacostraca</taxon>
        <taxon>Eucarida</taxon>
        <taxon>Decapoda</taxon>
        <taxon>Pleocyemata</taxon>
        <taxon>Anomura</taxon>
        <taxon>Galatheoidea</taxon>
        <taxon>Porcellanidae</taxon>
        <taxon>Petrolisthes</taxon>
    </lineage>
</organism>
<evidence type="ECO:0000256" key="9">
    <source>
        <dbReference type="ARBA" id="ARBA00022622"/>
    </source>
</evidence>
<evidence type="ECO:0000256" key="18">
    <source>
        <dbReference type="ARBA" id="ARBA00023049"/>
    </source>
</evidence>
<feature type="coiled-coil region" evidence="25">
    <location>
        <begin position="985"/>
        <end position="1019"/>
    </location>
</feature>
<dbReference type="InterPro" id="IPR024571">
    <property type="entry name" value="ERAP1-like_C_dom"/>
</dbReference>
<comment type="similarity">
    <text evidence="4">Belongs to the peptidase M1 family.</text>
</comment>
<dbReference type="Gene3D" id="1.10.390.10">
    <property type="entry name" value="Neutral Protease Domain 2"/>
    <property type="match status" value="1"/>
</dbReference>
<dbReference type="Pfam" id="PF01433">
    <property type="entry name" value="Peptidase_M1"/>
    <property type="match status" value="1"/>
</dbReference>
<keyword evidence="7" id="KW-0031">Aminopeptidase</keyword>
<evidence type="ECO:0000256" key="10">
    <source>
        <dbReference type="ARBA" id="ARBA00022670"/>
    </source>
</evidence>
<keyword evidence="32" id="KW-1185">Reference proteome</keyword>
<dbReference type="SUPFAM" id="SSF63737">
    <property type="entry name" value="Leukotriene A4 hydrolase N-terminal domain"/>
    <property type="match status" value="1"/>
</dbReference>
<dbReference type="GO" id="GO:0043171">
    <property type="term" value="P:peptide catabolic process"/>
    <property type="evidence" value="ECO:0007669"/>
    <property type="project" value="TreeGrafter"/>
</dbReference>
<dbReference type="EMBL" id="JAWQEG010004800">
    <property type="protein sequence ID" value="KAK3860172.1"/>
    <property type="molecule type" value="Genomic_DNA"/>
</dbReference>
<evidence type="ECO:0000259" key="28">
    <source>
        <dbReference type="Pfam" id="PF01433"/>
    </source>
</evidence>
<keyword evidence="20" id="KW-1015">Disulfide bond</keyword>
<dbReference type="FunFam" id="2.60.40.1910:FF:000008">
    <property type="entry name" value="Aminopeptidase"/>
    <property type="match status" value="1"/>
</dbReference>
<dbReference type="InterPro" id="IPR027268">
    <property type="entry name" value="Peptidase_M4/M1_CTD_sf"/>
</dbReference>
<dbReference type="PANTHER" id="PTHR11533:SF294">
    <property type="entry name" value="THYROTROPIN-RELEASING HORMONE-DEGRADING ECTOENZYME"/>
    <property type="match status" value="1"/>
</dbReference>
<dbReference type="GO" id="GO:0098552">
    <property type="term" value="C:side of membrane"/>
    <property type="evidence" value="ECO:0007669"/>
    <property type="project" value="UniProtKB-KW"/>
</dbReference>
<dbReference type="InterPro" id="IPR050344">
    <property type="entry name" value="Peptidase_M1_aminopeptidases"/>
</dbReference>
<evidence type="ECO:0000256" key="12">
    <source>
        <dbReference type="ARBA" id="ARBA00022723"/>
    </source>
</evidence>
<dbReference type="GO" id="GO:0070006">
    <property type="term" value="F:metalloaminopeptidase activity"/>
    <property type="evidence" value="ECO:0007669"/>
    <property type="project" value="TreeGrafter"/>
</dbReference>
<feature type="binding site" evidence="23">
    <location>
        <position position="447"/>
    </location>
    <ligand>
        <name>Zn(2+)</name>
        <dbReference type="ChEBI" id="CHEBI:29105"/>
        <note>catalytic</note>
    </ligand>
</feature>
<dbReference type="PRINTS" id="PR00756">
    <property type="entry name" value="ALADIPTASE"/>
</dbReference>
<evidence type="ECO:0000256" key="7">
    <source>
        <dbReference type="ARBA" id="ARBA00022438"/>
    </source>
</evidence>
<evidence type="ECO:0000256" key="27">
    <source>
        <dbReference type="SAM" id="Phobius"/>
    </source>
</evidence>
<dbReference type="Gene3D" id="2.60.40.1730">
    <property type="entry name" value="tricorn interacting facor f3 domain"/>
    <property type="match status" value="1"/>
</dbReference>
<evidence type="ECO:0000259" key="30">
    <source>
        <dbReference type="Pfam" id="PF17900"/>
    </source>
</evidence>
<keyword evidence="14" id="KW-0378">Hydrolase</keyword>
<dbReference type="InterPro" id="IPR014782">
    <property type="entry name" value="Peptidase_M1_dom"/>
</dbReference>
<gene>
    <name evidence="31" type="ORF">Pcinc_033760</name>
</gene>
<keyword evidence="17 27" id="KW-1133">Transmembrane helix</keyword>
<keyword evidence="19 27" id="KW-0472">Membrane</keyword>
<evidence type="ECO:0000256" key="11">
    <source>
        <dbReference type="ARBA" id="ARBA00022692"/>
    </source>
</evidence>
<dbReference type="FunFam" id="1.25.50.20:FF:000001">
    <property type="entry name" value="Aminopeptidase"/>
    <property type="match status" value="1"/>
</dbReference>
<dbReference type="GO" id="GO:0005615">
    <property type="term" value="C:extracellular space"/>
    <property type="evidence" value="ECO:0007669"/>
    <property type="project" value="TreeGrafter"/>
</dbReference>
<sequence length="1056" mass="120817">MTNHHRSTDVVAMDMNTSDPHIVSFGKRSGCFVSRSVAWLLALFFVSALVATGLLVYFYAPHVRVYENVYHESHHANPVIKQAGIQIPATTKMPTTTTTTTTTTTPTTTTTTTPPPPPEPTITATTTTTPLEEEISVRLPLSLKPLHYLVKLQPLINGNFSILGYVEVEVEVLEATTNFTLHIADIITNNNTVKVMESGVEEVGVGREVVIRRHQYDHEREFYIAHLEEALQKGNKYTLSMEFIGLLNERLEGFYRSSYRDANGTEIRLAATQFQATDARRAFPCFDEPGLKATFEIHLARQTNMTTISNMPIKETRHMVGAEGWVWDHYYTTVPMSTYLLAFVVSDFDYFNTTIDDRIQFRVWARKDALEQTKYAMEIGPPILSHFEEYFNQSYPLPKQDMIALPDFAAGAMENWGLITYRETAMLYDPQVSRPRSKYYVGMVISHELAHQWFGNLVTPHWWTDLWLNEGFASYVEHIGVDIVEPSWKVMEQFVINMLQQVFAWDCLESSHKIRVPVNHPNQIGQIFDAISYRKGASIIRMMNHFLTEATLRAGLSDYLNAFKYMGADQDDLWEHLTLAAHRDGILPTNLTVKTIMDTWTLQMGYPVITVHRNNDGNSVTVTQRNNDGNSVTVTQERFLLTRQENSEDTHDYKWWVPLTYTDQAEADFSQTQPKVWMKDSEAQITIPHLATKDHWVIFNLHQTGYYRVNYDLHNWHLLTSQLLSQHTVIATINRAQIIDDAMDLARAGLLTYDVALGVYSYLGNETEYVPWKAAVNNLGFIRGQLARTAGYGALKRYIRDLVVPLYDSVGFEDSLDDPLLEHFLRDIAISWACSTDHKNCTGNALGLFRKWMLNPDNNTLISPNVKSTVYCRALAAGGEEEWTFTWQQYLRSNVGSEKAILMSAMGCTKKLWLLSRYMEMAFDSSSGIRKQDASRVFSSVAYNSVGRPLAWTFLRDHWDHIYEFYDRKAKSSLITSATSGFNTKQQLQEVLDFKEQRKDQLSAASRKVEQAIESARNNIAWMDANYDNIVEWLRQQGYPSKLRSFWVDEGHGNEA</sequence>
<evidence type="ECO:0000256" key="15">
    <source>
        <dbReference type="ARBA" id="ARBA00022833"/>
    </source>
</evidence>
<dbReference type="PANTHER" id="PTHR11533">
    <property type="entry name" value="PROTEASE M1 ZINC METALLOPROTEASE"/>
    <property type="match status" value="1"/>
</dbReference>
<dbReference type="EC" id="3.4.11.2" evidence="5"/>
<evidence type="ECO:0000256" key="19">
    <source>
        <dbReference type="ARBA" id="ARBA00023136"/>
    </source>
</evidence>
<comment type="subcellular location">
    <subcellularLocation>
        <location evidence="3">Cell membrane</location>
        <topology evidence="3">Lipid-anchor</topology>
        <topology evidence="3">GPI-anchor</topology>
    </subcellularLocation>
    <subcellularLocation>
        <location evidence="2">Membrane</location>
        <topology evidence="2">Single-pass type II membrane protein</topology>
    </subcellularLocation>
</comment>
<feature type="active site" description="Proton acceptor" evidence="22">
    <location>
        <position position="448"/>
    </location>
</feature>
<evidence type="ECO:0000256" key="22">
    <source>
        <dbReference type="PIRSR" id="PIRSR634016-1"/>
    </source>
</evidence>
<dbReference type="AlphaFoldDB" id="A0AAE1ERL8"/>
<dbReference type="Pfam" id="PF17900">
    <property type="entry name" value="Peptidase_M1_N"/>
    <property type="match status" value="1"/>
</dbReference>
<evidence type="ECO:0000256" key="16">
    <source>
        <dbReference type="ARBA" id="ARBA00022968"/>
    </source>
</evidence>
<protein>
    <recommendedName>
        <fullName evidence="6">Aminopeptidase N</fullName>
        <ecNumber evidence="5">3.4.11.2</ecNumber>
    </recommendedName>
</protein>
<dbReference type="InterPro" id="IPR042097">
    <property type="entry name" value="Aminopeptidase_N-like_N_sf"/>
</dbReference>
<keyword evidence="15 23" id="KW-0862">Zinc</keyword>
<evidence type="ECO:0000256" key="26">
    <source>
        <dbReference type="SAM" id="MobiDB-lite"/>
    </source>
</evidence>
<accession>A0AAE1ERL8</accession>
<feature type="binding site" evidence="23">
    <location>
        <position position="470"/>
    </location>
    <ligand>
        <name>Zn(2+)</name>
        <dbReference type="ChEBI" id="CHEBI:29105"/>
        <note>catalytic</note>
    </ligand>
</feature>
<evidence type="ECO:0000256" key="25">
    <source>
        <dbReference type="SAM" id="Coils"/>
    </source>
</evidence>
<dbReference type="GO" id="GO:0042277">
    <property type="term" value="F:peptide binding"/>
    <property type="evidence" value="ECO:0007669"/>
    <property type="project" value="TreeGrafter"/>
</dbReference>
<evidence type="ECO:0000256" key="23">
    <source>
        <dbReference type="PIRSR" id="PIRSR634016-3"/>
    </source>
</evidence>
<evidence type="ECO:0000259" key="29">
    <source>
        <dbReference type="Pfam" id="PF11838"/>
    </source>
</evidence>
<name>A0AAE1ERL8_PETCI</name>
<dbReference type="GO" id="GO:0008270">
    <property type="term" value="F:zinc ion binding"/>
    <property type="evidence" value="ECO:0007669"/>
    <property type="project" value="InterPro"/>
</dbReference>
<evidence type="ECO:0000256" key="3">
    <source>
        <dbReference type="ARBA" id="ARBA00004609"/>
    </source>
</evidence>
<evidence type="ECO:0000256" key="1">
    <source>
        <dbReference type="ARBA" id="ARBA00000098"/>
    </source>
</evidence>
<evidence type="ECO:0000256" key="20">
    <source>
        <dbReference type="ARBA" id="ARBA00023157"/>
    </source>
</evidence>
<keyword evidence="9" id="KW-0449">Lipoprotein</keyword>
<dbReference type="Gene3D" id="2.60.40.1910">
    <property type="match status" value="1"/>
</dbReference>
<dbReference type="FunFam" id="1.10.390.10:FF:000001">
    <property type="entry name" value="Aminopeptidase"/>
    <property type="match status" value="1"/>
</dbReference>
<keyword evidence="18" id="KW-0482">Metalloprotease</keyword>